<proteinExistence type="predicted"/>
<sequence length="31" mass="3626">MRPTAAGYKKLKRPARGLYFFGIHSRVFPFL</sequence>
<dbReference type="AlphaFoldDB" id="A0A0S6UDW3"/>
<protein>
    <submittedName>
        <fullName evidence="1">Uncharacterized protein</fullName>
    </submittedName>
</protein>
<evidence type="ECO:0000313" key="1">
    <source>
        <dbReference type="EMBL" id="GAF26655.1"/>
    </source>
</evidence>
<dbReference type="EMBL" id="DF238840">
    <property type="protein sequence ID" value="GAF26655.1"/>
    <property type="molecule type" value="Genomic_DNA"/>
</dbReference>
<reference evidence="1" key="1">
    <citation type="journal article" date="2014" name="Gene">
        <title>Genome-guided analysis of transformation efficiency and carbon dioxide assimilation by Moorella thermoacetica Y72.</title>
        <authorList>
            <person name="Tsukahara K."/>
            <person name="Kita A."/>
            <person name="Nakashimada Y."/>
            <person name="Hoshino T."/>
            <person name="Murakami K."/>
        </authorList>
    </citation>
    <scope>NUCLEOTIDE SEQUENCE [LARGE SCALE GENOMIC DNA]</scope>
    <source>
        <strain evidence="1">Y72</strain>
    </source>
</reference>
<name>A0A0S6UDW3_NEOTH</name>
<gene>
    <name evidence="1" type="ORF">MTY_1995</name>
</gene>
<dbReference type="Proteomes" id="UP000063718">
    <property type="component" value="Unassembled WGS sequence"/>
</dbReference>
<organism evidence="1">
    <name type="scientific">Moorella thermoacetica Y72</name>
    <dbReference type="NCBI Taxonomy" id="1325331"/>
    <lineage>
        <taxon>Bacteria</taxon>
        <taxon>Bacillati</taxon>
        <taxon>Bacillota</taxon>
        <taxon>Clostridia</taxon>
        <taxon>Neomoorellales</taxon>
        <taxon>Neomoorellaceae</taxon>
        <taxon>Neomoorella</taxon>
    </lineage>
</organism>
<accession>A0A0S6UDW3</accession>